<dbReference type="InterPro" id="IPR000182">
    <property type="entry name" value="GNAT_dom"/>
</dbReference>
<proteinExistence type="predicted"/>
<protein>
    <recommendedName>
        <fullName evidence="3">N-acetyltransferase domain-containing protein</fullName>
    </recommendedName>
</protein>
<dbReference type="Proteomes" id="UP000294854">
    <property type="component" value="Unassembled WGS sequence"/>
</dbReference>
<gene>
    <name evidence="4" type="ORF">C5L31_000509</name>
</gene>
<dbReference type="GO" id="GO:0016747">
    <property type="term" value="F:acyltransferase activity, transferring groups other than amino-acyl groups"/>
    <property type="evidence" value="ECO:0007669"/>
    <property type="project" value="InterPro"/>
</dbReference>
<dbReference type="Pfam" id="PF00583">
    <property type="entry name" value="Acetyltransf_1"/>
    <property type="match status" value="1"/>
</dbReference>
<dbReference type="STRING" id="1122149.FD44_GL001034"/>
<dbReference type="PROSITE" id="PS51186">
    <property type="entry name" value="GNAT"/>
    <property type="match status" value="1"/>
</dbReference>
<keyword evidence="5" id="KW-1185">Reference proteome</keyword>
<dbReference type="Gene3D" id="3.40.630.30">
    <property type="match status" value="1"/>
</dbReference>
<dbReference type="SUPFAM" id="SSF55729">
    <property type="entry name" value="Acyl-CoA N-acyltransferases (Nat)"/>
    <property type="match status" value="1"/>
</dbReference>
<name>A0A4V3A436_9LACO</name>
<dbReference type="EMBL" id="PUFO01000030">
    <property type="protein sequence ID" value="TDG78849.1"/>
    <property type="molecule type" value="Genomic_DNA"/>
</dbReference>
<feature type="domain" description="N-acetyltransferase" evidence="3">
    <location>
        <begin position="4"/>
        <end position="159"/>
    </location>
</feature>
<dbReference type="RefSeq" id="WP_010620614.1">
    <property type="nucleotide sequence ID" value="NZ_CP042371.1"/>
</dbReference>
<evidence type="ECO:0000259" key="3">
    <source>
        <dbReference type="PROSITE" id="PS51186"/>
    </source>
</evidence>
<evidence type="ECO:0000256" key="2">
    <source>
        <dbReference type="ARBA" id="ARBA00023315"/>
    </source>
</evidence>
<reference evidence="4 5" key="1">
    <citation type="journal article" date="2019" name="Appl. Microbiol. Biotechnol.">
        <title>Uncovering carbohydrate metabolism through a genotype-phenotype association study of 56 lactic acid bacteria genomes.</title>
        <authorList>
            <person name="Buron-Moles G."/>
            <person name="Chailyan A."/>
            <person name="Dolejs I."/>
            <person name="Forster J."/>
            <person name="Miks M.H."/>
        </authorList>
    </citation>
    <scope>NUCLEOTIDE SEQUENCE [LARGE SCALE GENOMIC DNA]</scope>
    <source>
        <strain evidence="4 5">ATCC 49373</strain>
    </source>
</reference>
<keyword evidence="1" id="KW-0808">Transferase</keyword>
<evidence type="ECO:0000313" key="5">
    <source>
        <dbReference type="Proteomes" id="UP000294854"/>
    </source>
</evidence>
<dbReference type="InterPro" id="IPR016181">
    <property type="entry name" value="Acyl_CoA_acyltransferase"/>
</dbReference>
<dbReference type="PANTHER" id="PTHR43072:SF23">
    <property type="entry name" value="UPF0039 PROTEIN C11D3.02C"/>
    <property type="match status" value="1"/>
</dbReference>
<evidence type="ECO:0000256" key="1">
    <source>
        <dbReference type="ARBA" id="ARBA00022679"/>
    </source>
</evidence>
<evidence type="ECO:0000313" key="4">
    <source>
        <dbReference type="EMBL" id="TDG78849.1"/>
    </source>
</evidence>
<keyword evidence="2" id="KW-0012">Acyltransferase</keyword>
<organism evidence="4 5">
    <name type="scientific">Secundilactobacillus malefermentans</name>
    <dbReference type="NCBI Taxonomy" id="176292"/>
    <lineage>
        <taxon>Bacteria</taxon>
        <taxon>Bacillati</taxon>
        <taxon>Bacillota</taxon>
        <taxon>Bacilli</taxon>
        <taxon>Lactobacillales</taxon>
        <taxon>Lactobacillaceae</taxon>
        <taxon>Secundilactobacillus</taxon>
    </lineage>
</organism>
<dbReference type="OrthoDB" id="9798006at2"/>
<dbReference type="CDD" id="cd04301">
    <property type="entry name" value="NAT_SF"/>
    <property type="match status" value="1"/>
</dbReference>
<accession>A0A4V3A436</accession>
<dbReference type="PANTHER" id="PTHR43072">
    <property type="entry name" value="N-ACETYLTRANSFERASE"/>
    <property type="match status" value="1"/>
</dbReference>
<comment type="caution">
    <text evidence="4">The sequence shown here is derived from an EMBL/GenBank/DDBJ whole genome shotgun (WGS) entry which is preliminary data.</text>
</comment>
<dbReference type="AlphaFoldDB" id="A0A4V3A436"/>
<sequence>MTNITYRPATQQDLPQIIAIYNQIISLHNVTADIYPVALIDRQAWFDDFDQVHQAIWVIETHGETIGWVSLRNFNERLAYQHTSEISVYLDQNARGHHLGSQTVKFVENEAMSRNIQNIVALVFSQNNASQALFQKQGYERWGHLPQIAQIDDEKLDLDYLGKPLM</sequence>